<dbReference type="Gene3D" id="3.90.320.10">
    <property type="match status" value="1"/>
</dbReference>
<comment type="function">
    <text evidence="13">CRISPR (clustered regularly interspaced short palindromic repeat) is an adaptive immune system that provides protection against mobile genetic elements (viruses, transposable elements and conjugative plasmids). CRISPR clusters contain sequences complementary to antecedent mobile elements and target invading nucleic acids. CRISPR clusters are transcribed and processed into CRISPR RNA (crRNA).</text>
</comment>
<evidence type="ECO:0000256" key="6">
    <source>
        <dbReference type="ARBA" id="ARBA00022723"/>
    </source>
</evidence>
<evidence type="ECO:0000256" key="5">
    <source>
        <dbReference type="ARBA" id="ARBA00022722"/>
    </source>
</evidence>
<dbReference type="InterPro" id="IPR022765">
    <property type="entry name" value="Dna2/Cas4_DUF83"/>
</dbReference>
<dbReference type="EC" id="3.1.12.1" evidence="3 13"/>
<comment type="cofactor">
    <cofactor evidence="1">
        <name>[4Fe-4S] cluster</name>
        <dbReference type="ChEBI" id="CHEBI:49883"/>
    </cofactor>
</comment>
<evidence type="ECO:0000256" key="10">
    <source>
        <dbReference type="ARBA" id="ARBA00023014"/>
    </source>
</evidence>
<evidence type="ECO:0000256" key="1">
    <source>
        <dbReference type="ARBA" id="ARBA00001966"/>
    </source>
</evidence>
<dbReference type="EMBL" id="MATO01000038">
    <property type="protein sequence ID" value="OCS90286.1"/>
    <property type="molecule type" value="Genomic_DNA"/>
</dbReference>
<evidence type="ECO:0000256" key="11">
    <source>
        <dbReference type="ARBA" id="ARBA00023118"/>
    </source>
</evidence>
<evidence type="ECO:0000256" key="3">
    <source>
        <dbReference type="ARBA" id="ARBA00012768"/>
    </source>
</evidence>
<dbReference type="AlphaFoldDB" id="A0A1C0YSY3"/>
<keyword evidence="6 13" id="KW-0479">Metal-binding</keyword>
<organism evidence="15 16">
    <name type="scientific">Caryophanon latum</name>
    <dbReference type="NCBI Taxonomy" id="33977"/>
    <lineage>
        <taxon>Bacteria</taxon>
        <taxon>Bacillati</taxon>
        <taxon>Bacillota</taxon>
        <taxon>Bacilli</taxon>
        <taxon>Bacillales</taxon>
        <taxon>Caryophanaceae</taxon>
        <taxon>Caryophanon</taxon>
    </lineage>
</organism>
<sequence>MFTTDSDYLLLSGIQHFQFCRRQWALIHIEQQWLENVKTVEGQAVHTKVDQPAIKEKRGDKIVVRAMPVLSHELRIQGVCDVVEFHRHRDGVYLPAYNDTYTIHVVEYKRGKPKRGKEDIVQLVAQVMCLEEMLACTIAEASLYYDEIRRRQTIDITEDDKQHVRNMVKEMQSYYTRQHTPKVKTGKHCLSCSLESICLPVLNESKSVAAYMRGFM</sequence>
<evidence type="ECO:0000256" key="7">
    <source>
        <dbReference type="ARBA" id="ARBA00022801"/>
    </source>
</evidence>
<keyword evidence="11 13" id="KW-0051">Antiviral defense</keyword>
<evidence type="ECO:0000256" key="8">
    <source>
        <dbReference type="ARBA" id="ARBA00022839"/>
    </source>
</evidence>
<dbReference type="InterPro" id="IPR051827">
    <property type="entry name" value="Cas4_exonuclease"/>
</dbReference>
<dbReference type="Pfam" id="PF01930">
    <property type="entry name" value="Cas_Cas4"/>
    <property type="match status" value="1"/>
</dbReference>
<dbReference type="InterPro" id="IPR013343">
    <property type="entry name" value="CRISPR-assoc_prot_Cas4"/>
</dbReference>
<dbReference type="GO" id="GO:0046872">
    <property type="term" value="F:metal ion binding"/>
    <property type="evidence" value="ECO:0007669"/>
    <property type="project" value="UniProtKB-KW"/>
</dbReference>
<dbReference type="InterPro" id="IPR011604">
    <property type="entry name" value="PDDEXK-like_dom_sf"/>
</dbReference>
<name>A0A1C0YSY3_9BACL</name>
<dbReference type="GO" id="GO:0004527">
    <property type="term" value="F:exonuclease activity"/>
    <property type="evidence" value="ECO:0007669"/>
    <property type="project" value="UniProtKB-KW"/>
</dbReference>
<evidence type="ECO:0000256" key="12">
    <source>
        <dbReference type="ARBA" id="ARBA00023211"/>
    </source>
</evidence>
<evidence type="ECO:0000256" key="2">
    <source>
        <dbReference type="ARBA" id="ARBA00009189"/>
    </source>
</evidence>
<accession>A0A1C0YSY3</accession>
<dbReference type="OrthoDB" id="9781776at2"/>
<evidence type="ECO:0000256" key="4">
    <source>
        <dbReference type="ARBA" id="ARBA00020049"/>
    </source>
</evidence>
<dbReference type="RefSeq" id="WP_066464860.1">
    <property type="nucleotide sequence ID" value="NZ_MATO01000038.1"/>
</dbReference>
<keyword evidence="9 13" id="KW-0408">Iron</keyword>
<dbReference type="GO" id="GO:0051607">
    <property type="term" value="P:defense response to virus"/>
    <property type="evidence" value="ECO:0007669"/>
    <property type="project" value="UniProtKB-KW"/>
</dbReference>
<reference evidence="15 16" key="1">
    <citation type="submission" date="2016-07" db="EMBL/GenBank/DDBJ databases">
        <title>Caryophanon latum genome sequencing.</title>
        <authorList>
            <person name="Verma A."/>
            <person name="Pal Y."/>
            <person name="Krishnamurthi S."/>
        </authorList>
    </citation>
    <scope>NUCLEOTIDE SEQUENCE [LARGE SCALE GENOMIC DNA]</scope>
    <source>
        <strain evidence="15 16">DSM 14151</strain>
    </source>
</reference>
<comment type="caution">
    <text evidence="15">The sequence shown here is derived from an EMBL/GenBank/DDBJ whole genome shotgun (WGS) entry which is preliminary data.</text>
</comment>
<proteinExistence type="inferred from homology"/>
<dbReference type="Proteomes" id="UP000093482">
    <property type="component" value="Unassembled WGS sequence"/>
</dbReference>
<evidence type="ECO:0000259" key="14">
    <source>
        <dbReference type="Pfam" id="PF01930"/>
    </source>
</evidence>
<dbReference type="PANTHER" id="PTHR36531">
    <property type="entry name" value="CRISPR-ASSOCIATED EXONUCLEASE CAS4"/>
    <property type="match status" value="1"/>
</dbReference>
<keyword evidence="8 13" id="KW-0269">Exonuclease</keyword>
<keyword evidence="16" id="KW-1185">Reference proteome</keyword>
<dbReference type="GO" id="GO:0051536">
    <property type="term" value="F:iron-sulfur cluster binding"/>
    <property type="evidence" value="ECO:0007669"/>
    <property type="project" value="UniProtKB-KW"/>
</dbReference>
<dbReference type="NCBIfam" id="TIGR00372">
    <property type="entry name" value="cas4"/>
    <property type="match status" value="1"/>
</dbReference>
<evidence type="ECO:0000313" key="15">
    <source>
        <dbReference type="EMBL" id="OCS90286.1"/>
    </source>
</evidence>
<feature type="domain" description="DUF83" evidence="14">
    <location>
        <begin position="13"/>
        <end position="199"/>
    </location>
</feature>
<dbReference type="PANTHER" id="PTHR36531:SF6">
    <property type="entry name" value="DNA REPLICATION ATP-DEPENDENT HELICASE_NUCLEASE DNA2"/>
    <property type="match status" value="1"/>
</dbReference>
<keyword evidence="10 13" id="KW-0411">Iron-sulfur</keyword>
<evidence type="ECO:0000256" key="9">
    <source>
        <dbReference type="ARBA" id="ARBA00023004"/>
    </source>
</evidence>
<keyword evidence="5 13" id="KW-0540">Nuclease</keyword>
<comment type="cofactor">
    <cofactor evidence="13">
        <name>Mg(2+)</name>
        <dbReference type="ChEBI" id="CHEBI:18420"/>
    </cofactor>
    <cofactor evidence="13">
        <name>Mn(2+)</name>
        <dbReference type="ChEBI" id="CHEBI:29035"/>
    </cofactor>
    <text evidence="13">Mg(2+) or Mn(2+) required for ssDNA cleavage activity.</text>
</comment>
<keyword evidence="7 13" id="KW-0378">Hydrolase</keyword>
<protein>
    <recommendedName>
        <fullName evidence="4 13">CRISPR-associated exonuclease Cas4</fullName>
        <ecNumber evidence="3 13">3.1.12.1</ecNumber>
    </recommendedName>
</protein>
<keyword evidence="12 13" id="KW-0464">Manganese</keyword>
<evidence type="ECO:0000256" key="13">
    <source>
        <dbReference type="RuleBase" id="RU365022"/>
    </source>
</evidence>
<evidence type="ECO:0000313" key="16">
    <source>
        <dbReference type="Proteomes" id="UP000093482"/>
    </source>
</evidence>
<comment type="cofactor">
    <cofactor evidence="13">
        <name>iron-sulfur cluster</name>
        <dbReference type="ChEBI" id="CHEBI:30408"/>
    </cofactor>
</comment>
<gene>
    <name evidence="15" type="ORF">A6K76_11805</name>
</gene>
<comment type="similarity">
    <text evidence="2 13">Belongs to the CRISPR-associated exonuclease Cas4 family.</text>
</comment>